<proteinExistence type="predicted"/>
<keyword evidence="2" id="KW-1185">Reference proteome</keyword>
<protein>
    <submittedName>
        <fullName evidence="1">Uncharacterized protein</fullName>
    </submittedName>
</protein>
<gene>
    <name evidence="1" type="ORF">ALC53_08621</name>
</gene>
<evidence type="ECO:0000313" key="1">
    <source>
        <dbReference type="EMBL" id="KYM80920.1"/>
    </source>
</evidence>
<sequence length="171" mass="19950">MCGIFLDPPYAPPRGHSFAALATFHVSARYWKRSSLFKDIFRRLLRRFLLRVDFLVACSVTHDAYRPLFYLSNIVYFTHAVYRRSNDIGHSRSRFLATRDSIVSYRRNIGAHDMEMSIRDTSAHLDTFVAFRPNYTVNFTRYRMAAFHLSTVTTYTVNARASGVRIAEYKT</sequence>
<dbReference type="EMBL" id="KQ976547">
    <property type="protein sequence ID" value="KYM80920.1"/>
    <property type="molecule type" value="Genomic_DNA"/>
</dbReference>
<dbReference type="Proteomes" id="UP000078540">
    <property type="component" value="Unassembled WGS sequence"/>
</dbReference>
<reference evidence="1 2" key="1">
    <citation type="submission" date="2015-09" db="EMBL/GenBank/DDBJ databases">
        <title>Atta colombica WGS genome.</title>
        <authorList>
            <person name="Nygaard S."/>
            <person name="Hu H."/>
            <person name="Boomsma J."/>
            <person name="Zhang G."/>
        </authorList>
    </citation>
    <scope>NUCLEOTIDE SEQUENCE [LARGE SCALE GENOMIC DNA]</scope>
    <source>
        <strain evidence="1">Treedump-2</strain>
        <tissue evidence="1">Whole body</tissue>
    </source>
</reference>
<accession>A0A151I209</accession>
<dbReference type="AlphaFoldDB" id="A0A151I209"/>
<name>A0A151I209_9HYME</name>
<organism evidence="1 2">
    <name type="scientific">Atta colombica</name>
    <dbReference type="NCBI Taxonomy" id="520822"/>
    <lineage>
        <taxon>Eukaryota</taxon>
        <taxon>Metazoa</taxon>
        <taxon>Ecdysozoa</taxon>
        <taxon>Arthropoda</taxon>
        <taxon>Hexapoda</taxon>
        <taxon>Insecta</taxon>
        <taxon>Pterygota</taxon>
        <taxon>Neoptera</taxon>
        <taxon>Endopterygota</taxon>
        <taxon>Hymenoptera</taxon>
        <taxon>Apocrita</taxon>
        <taxon>Aculeata</taxon>
        <taxon>Formicoidea</taxon>
        <taxon>Formicidae</taxon>
        <taxon>Myrmicinae</taxon>
        <taxon>Atta</taxon>
    </lineage>
</organism>
<evidence type="ECO:0000313" key="2">
    <source>
        <dbReference type="Proteomes" id="UP000078540"/>
    </source>
</evidence>